<proteinExistence type="predicted"/>
<evidence type="ECO:0008006" key="3">
    <source>
        <dbReference type="Google" id="ProtNLM"/>
    </source>
</evidence>
<dbReference type="Proteomes" id="UP000010472">
    <property type="component" value="Chromosome"/>
</dbReference>
<sequence length="435" mass="47719">MTSYRIDLIGDTLKVDFAKTPDGTPVVANGDEIVRDAATRLREMIDRGEIKGGNLLKINGRISVALSYTIAHEIAHLYRAIAVSDTRLGAYVVVITTTDDYPIGSQIDFETGKVTQVCSLPNTPPSFLIYWEDDVLIARINNTVKADGDQIAVDAYSQLQNLINSGQLSGGKPFLKINGRATVLASFLIAYEVGHKYGAVAVFDPKIGDRGLDRYIVTINHSKNYQVGETFDINYQPQPNVKVVLCGPANTGKTVFKDGLKAAILKLNHAPDDFYVISGCPDGDGSWHGETAQKYPKLAEELKAEYKAKFTPEFAQGKARDIKAIKNSLLVFDVGGKISDENITIMSEATHAVILAKTPEDVAQWQNFCEIKLERPLPIIAIIYSDYAGKEDKIITEEPVLTGSVHYLERGQNVSNRPMIKALAELLVSLAINCR</sequence>
<organism evidence="1 2">
    <name type="scientific">Crinalium epipsammum PCC 9333</name>
    <dbReference type="NCBI Taxonomy" id="1173022"/>
    <lineage>
        <taxon>Bacteria</taxon>
        <taxon>Bacillati</taxon>
        <taxon>Cyanobacteriota</taxon>
        <taxon>Cyanophyceae</taxon>
        <taxon>Gomontiellales</taxon>
        <taxon>Gomontiellaceae</taxon>
        <taxon>Crinalium</taxon>
    </lineage>
</organism>
<accession>K9VVH3</accession>
<dbReference type="HOGENOM" id="CLU_051471_0_0_3"/>
<evidence type="ECO:0000313" key="1">
    <source>
        <dbReference type="EMBL" id="AFZ11539.1"/>
    </source>
</evidence>
<dbReference type="STRING" id="1173022.Cri9333_0593"/>
<dbReference type="PATRIC" id="fig|1173022.3.peg.653"/>
<dbReference type="EMBL" id="CP003620">
    <property type="protein sequence ID" value="AFZ11539.1"/>
    <property type="molecule type" value="Genomic_DNA"/>
</dbReference>
<keyword evidence="2" id="KW-1185">Reference proteome</keyword>
<evidence type="ECO:0000313" key="2">
    <source>
        <dbReference type="Proteomes" id="UP000010472"/>
    </source>
</evidence>
<dbReference type="RefSeq" id="WP_015201673.1">
    <property type="nucleotide sequence ID" value="NC_019753.1"/>
</dbReference>
<protein>
    <recommendedName>
        <fullName evidence="3">CRISPR-associated protein, Csx3 family</fullName>
    </recommendedName>
</protein>
<gene>
    <name evidence="1" type="ORF">Cri9333_0593</name>
</gene>
<reference evidence="1 2" key="1">
    <citation type="submission" date="2012-06" db="EMBL/GenBank/DDBJ databases">
        <title>Finished chromosome of genome of Crinalium epipsammum PCC 9333.</title>
        <authorList>
            <consortium name="US DOE Joint Genome Institute"/>
            <person name="Gugger M."/>
            <person name="Coursin T."/>
            <person name="Rippka R."/>
            <person name="Tandeau De Marsac N."/>
            <person name="Huntemann M."/>
            <person name="Wei C.-L."/>
            <person name="Han J."/>
            <person name="Detter J.C."/>
            <person name="Han C."/>
            <person name="Tapia R."/>
            <person name="Davenport K."/>
            <person name="Daligault H."/>
            <person name="Erkkila T."/>
            <person name="Gu W."/>
            <person name="Munk A.C.C."/>
            <person name="Teshima H."/>
            <person name="Xu Y."/>
            <person name="Chain P."/>
            <person name="Chen A."/>
            <person name="Krypides N."/>
            <person name="Mavromatis K."/>
            <person name="Markowitz V."/>
            <person name="Szeto E."/>
            <person name="Ivanova N."/>
            <person name="Mikhailova N."/>
            <person name="Ovchinnikova G."/>
            <person name="Pagani I."/>
            <person name="Pati A."/>
            <person name="Goodwin L."/>
            <person name="Peters L."/>
            <person name="Pitluck S."/>
            <person name="Woyke T."/>
            <person name="Kerfeld C."/>
        </authorList>
    </citation>
    <scope>NUCLEOTIDE SEQUENCE [LARGE SCALE GENOMIC DNA]</scope>
    <source>
        <strain evidence="1 2">PCC 9333</strain>
    </source>
</reference>
<name>K9VVH3_9CYAN</name>
<dbReference type="KEGG" id="cep:Cri9333_0593"/>
<dbReference type="AlphaFoldDB" id="K9VVH3"/>
<dbReference type="eggNOG" id="COG1100">
    <property type="taxonomic scope" value="Bacteria"/>
</dbReference>